<dbReference type="Gene3D" id="1.10.150.50">
    <property type="entry name" value="Transcription Factor, Ets-1"/>
    <property type="match status" value="1"/>
</dbReference>
<comment type="caution">
    <text evidence="2">The sequence shown here is derived from an EMBL/GenBank/DDBJ whole genome shotgun (WGS) entry which is preliminary data.</text>
</comment>
<evidence type="ECO:0000313" key="2">
    <source>
        <dbReference type="EMBL" id="CAG8665051.1"/>
    </source>
</evidence>
<feature type="compositionally biased region" description="Basic and acidic residues" evidence="1">
    <location>
        <begin position="301"/>
        <end position="311"/>
    </location>
</feature>
<protein>
    <submittedName>
        <fullName evidence="2">5174_t:CDS:1</fullName>
    </submittedName>
</protein>
<accession>A0A9N9HD75</accession>
<sequence length="417" mass="48085">MGLLIYEEKITTITLTEFQGYNTEKLFEFLRSEEQLRLIQEGFDILKNERICGGDFLELTMKEFSSSGMKIGPAKRISKFTNKLKNELEQFEAKLEQSRNQLEYDYTDYGNSVKKSSPPLIPTDFKRLNEGTENRSCNDVDCSNGGFDSNYLKFRKHPKLFALFALQEGMRANKRREADILRKCLDFLKKVSSEDVKKRINMLLQGFDVSYIKIFGRMTRSMGDFQQSREGTVWKTSSSPEKGSIDYIRIWNKIELMCYENEQKRLESERATRTLRCHVNIRDKTQNMMENMAEETVEEAENARKRSRSEFTEYEQNDEGLSVLSSPPSKIRTTCGTEVERTDNDSTFSDEESLSAPLTNAFTETSSQQSDTNIGNSDLASAQIAKVQKPRKYINRDIADDVLKNYKTSILPGEKLV</sequence>
<feature type="region of interest" description="Disordered" evidence="1">
    <location>
        <begin position="299"/>
        <end position="333"/>
    </location>
</feature>
<gene>
    <name evidence="2" type="ORF">FMOSSE_LOCUS12127</name>
</gene>
<dbReference type="AlphaFoldDB" id="A0A9N9HD75"/>
<evidence type="ECO:0000256" key="1">
    <source>
        <dbReference type="SAM" id="MobiDB-lite"/>
    </source>
</evidence>
<organism evidence="2 3">
    <name type="scientific">Funneliformis mosseae</name>
    <name type="common">Endomycorrhizal fungus</name>
    <name type="synonym">Glomus mosseae</name>
    <dbReference type="NCBI Taxonomy" id="27381"/>
    <lineage>
        <taxon>Eukaryota</taxon>
        <taxon>Fungi</taxon>
        <taxon>Fungi incertae sedis</taxon>
        <taxon>Mucoromycota</taxon>
        <taxon>Glomeromycotina</taxon>
        <taxon>Glomeromycetes</taxon>
        <taxon>Glomerales</taxon>
        <taxon>Glomeraceae</taxon>
        <taxon>Funneliformis</taxon>
    </lineage>
</organism>
<keyword evidence="3" id="KW-1185">Reference proteome</keyword>
<dbReference type="Proteomes" id="UP000789375">
    <property type="component" value="Unassembled WGS sequence"/>
</dbReference>
<dbReference type="EMBL" id="CAJVPP010005437">
    <property type="protein sequence ID" value="CAG8665051.1"/>
    <property type="molecule type" value="Genomic_DNA"/>
</dbReference>
<reference evidence="2" key="1">
    <citation type="submission" date="2021-06" db="EMBL/GenBank/DDBJ databases">
        <authorList>
            <person name="Kallberg Y."/>
            <person name="Tangrot J."/>
            <person name="Rosling A."/>
        </authorList>
    </citation>
    <scope>NUCLEOTIDE SEQUENCE</scope>
    <source>
        <strain evidence="2">87-6 pot B 2015</strain>
    </source>
</reference>
<proteinExistence type="predicted"/>
<feature type="compositionally biased region" description="Polar residues" evidence="1">
    <location>
        <begin position="323"/>
        <end position="333"/>
    </location>
</feature>
<evidence type="ECO:0000313" key="3">
    <source>
        <dbReference type="Proteomes" id="UP000789375"/>
    </source>
</evidence>
<name>A0A9N9HD75_FUNMO</name>
<dbReference type="InterPro" id="IPR013761">
    <property type="entry name" value="SAM/pointed_sf"/>
</dbReference>